<dbReference type="SUPFAM" id="SSF103657">
    <property type="entry name" value="BAR/IMD domain-like"/>
    <property type="match status" value="1"/>
</dbReference>
<dbReference type="InterPro" id="IPR001849">
    <property type="entry name" value="PH_domain"/>
</dbReference>
<dbReference type="PANTHER" id="PTHR45854:SF3">
    <property type="entry name" value="ARFGAP WITH SH3 DOMAIN, ANK REPEAT AND PH DOMAIN-CONTAINING PROTEIN"/>
    <property type="match status" value="1"/>
</dbReference>
<dbReference type="Pfam" id="PF00169">
    <property type="entry name" value="PH"/>
    <property type="match status" value="1"/>
</dbReference>
<comment type="caution">
    <text evidence="2">The sequence shown here is derived from an EMBL/GenBank/DDBJ whole genome shotgun (WGS) entry which is preliminary data.</text>
</comment>
<dbReference type="Gene3D" id="1.20.1270.60">
    <property type="entry name" value="Arfaptin homology (AH) domain/BAR domain"/>
    <property type="match status" value="1"/>
</dbReference>
<evidence type="ECO:0000313" key="2">
    <source>
        <dbReference type="EMBL" id="KAF6018039.1"/>
    </source>
</evidence>
<dbReference type="Proteomes" id="UP000593567">
    <property type="component" value="Unassembled WGS sequence"/>
</dbReference>
<organism evidence="2 3">
    <name type="scientific">Bugula neritina</name>
    <name type="common">Brown bryozoan</name>
    <name type="synonym">Sertularia neritina</name>
    <dbReference type="NCBI Taxonomy" id="10212"/>
    <lineage>
        <taxon>Eukaryota</taxon>
        <taxon>Metazoa</taxon>
        <taxon>Spiralia</taxon>
        <taxon>Lophotrochozoa</taxon>
        <taxon>Bryozoa</taxon>
        <taxon>Gymnolaemata</taxon>
        <taxon>Cheilostomatida</taxon>
        <taxon>Flustrina</taxon>
        <taxon>Buguloidea</taxon>
        <taxon>Bugulidae</taxon>
        <taxon>Bugula</taxon>
    </lineage>
</organism>
<dbReference type="EMBL" id="VXIV02003345">
    <property type="protein sequence ID" value="KAF6018039.1"/>
    <property type="molecule type" value="Genomic_DNA"/>
</dbReference>
<gene>
    <name evidence="2" type="ORF">EB796_023652</name>
</gene>
<dbReference type="InterPro" id="IPR043593">
    <property type="entry name" value="ASAP"/>
</dbReference>
<dbReference type="SMART" id="SM00233">
    <property type="entry name" value="PH"/>
    <property type="match status" value="1"/>
</dbReference>
<sequence length="448" mass="51246">MDTIAAFLSESWDDIKSPTTSEFTSKIHQLKDLVGNFEQVIDVDRSGVTKLRKSIKAMLNSGNVHIENEKIFAESLENYSLIYQTDFPEISEAFIKFAVVSKELSALMKHLVSNLRTTVMAPLESFMKADSKESHVDCKKSFDKAHKDLETKFHKVGKERLRMAESAGLHRKTVTGQEVAEDTDKERKLLQLQSCEYLLKVNESRSRKGVDLLNHLVEYYQSQTSFFTDGMKTIQHFQTYVNGMIPRLKDLKATQDTERKQLVELRESLRSSLATYKEDNQSMLSKVAPMLPLIQSKEVGSEFVGYLLKKSEGKIRKFWQRRKCSIKDGVMYISHSDETKPPVRLNLLTCQAKVITDDPGKKCFDLLSSSNNRTYHFQADDEKDMIKWISVLNNAKEEQLLLAFKDNKGSQGNENLRELQKQLISEIRKLPGNNFAVTVVLLVNILIS</sequence>
<dbReference type="PANTHER" id="PTHR45854">
    <property type="entry name" value="ASAP FAMILY MEMBER"/>
    <property type="match status" value="1"/>
</dbReference>
<dbReference type="InterPro" id="IPR027267">
    <property type="entry name" value="AH/BAR_dom_sf"/>
</dbReference>
<dbReference type="OrthoDB" id="435430at2759"/>
<feature type="domain" description="PH" evidence="1">
    <location>
        <begin position="300"/>
        <end position="397"/>
    </location>
</feature>
<dbReference type="GO" id="GO:0005737">
    <property type="term" value="C:cytoplasm"/>
    <property type="evidence" value="ECO:0007669"/>
    <property type="project" value="InterPro"/>
</dbReference>
<dbReference type="AlphaFoldDB" id="A0A7J7IVW0"/>
<accession>A0A7J7IVW0</accession>
<keyword evidence="3" id="KW-1185">Reference proteome</keyword>
<reference evidence="2" key="1">
    <citation type="submission" date="2020-06" db="EMBL/GenBank/DDBJ databases">
        <title>Draft genome of Bugula neritina, a colonial animal packing powerful symbionts and potential medicines.</title>
        <authorList>
            <person name="Rayko M."/>
        </authorList>
    </citation>
    <scope>NUCLEOTIDE SEQUENCE [LARGE SCALE GENOMIC DNA]</scope>
    <source>
        <strain evidence="2">Kwan_BN1</strain>
    </source>
</reference>
<dbReference type="PROSITE" id="PS50003">
    <property type="entry name" value="PH_DOMAIN"/>
    <property type="match status" value="1"/>
</dbReference>
<evidence type="ECO:0000313" key="3">
    <source>
        <dbReference type="Proteomes" id="UP000593567"/>
    </source>
</evidence>
<dbReference type="Pfam" id="PF16746">
    <property type="entry name" value="BAR_3"/>
    <property type="match status" value="1"/>
</dbReference>
<dbReference type="Gene3D" id="2.30.29.30">
    <property type="entry name" value="Pleckstrin-homology domain (PH domain)/Phosphotyrosine-binding domain (PTB)"/>
    <property type="match status" value="1"/>
</dbReference>
<protein>
    <submittedName>
        <fullName evidence="2">ASAP1</fullName>
    </submittedName>
</protein>
<dbReference type="InterPro" id="IPR011993">
    <property type="entry name" value="PH-like_dom_sf"/>
</dbReference>
<evidence type="ECO:0000259" key="1">
    <source>
        <dbReference type="PROSITE" id="PS50003"/>
    </source>
</evidence>
<proteinExistence type="predicted"/>
<dbReference type="InterPro" id="IPR004148">
    <property type="entry name" value="BAR_dom"/>
</dbReference>
<dbReference type="SUPFAM" id="SSF50729">
    <property type="entry name" value="PH domain-like"/>
    <property type="match status" value="1"/>
</dbReference>
<dbReference type="GO" id="GO:0005096">
    <property type="term" value="F:GTPase activator activity"/>
    <property type="evidence" value="ECO:0007669"/>
    <property type="project" value="InterPro"/>
</dbReference>
<name>A0A7J7IVW0_BUGNE</name>